<sequence length="494" mass="57749">MARGSTPVLVIGTPSLGRETRVLAPAHPSRPRDRKPHRMERFRHTLHRWRRAILGKEENEAVLECRQPEPADEPIQEPWVVSTEPFLDLSTITATGTWKDLPQEIVDYIIFMLGNDMKSLKACSLTCKAMFVSTRHVIHRKMRLTCEKNWELLTTPEKQRYIRGDRQGIAVRVLDGIATHGLFPYARHLFIHLNRNFTPVNLQPFNHHFQRFDRVQELSIYWLHTPGFLKNFDTFFANFVPTLRSLHLDVPTGDTQDILDFVCRFPHLDDLTLEMSSDDPPNWKSWKSVSLPIVRKMPPFQGRLKLRRIGRWHSYMPQQLTSLPGKRRFRFVDFRSCSSEGEQFIIDACSGTIETLSTTWKKYHEKGLPLNLVDVTNLRSLTLRVDFEAIENIYGVLSQTLHTITSPFFSEFVLEVEWVFRTLGPANSAWKWWGTWAELDEMFERIDNERGFKVVIRAENMHEHSNFMRQAEDRLPLMAARERLVFEIGPFPEA</sequence>
<dbReference type="EMBL" id="MU117984">
    <property type="protein sequence ID" value="KAF9650475.1"/>
    <property type="molecule type" value="Genomic_DNA"/>
</dbReference>
<proteinExistence type="predicted"/>
<reference evidence="1" key="2">
    <citation type="journal article" date="2020" name="Nat. Commun.">
        <title>Large-scale genome sequencing of mycorrhizal fungi provides insights into the early evolution of symbiotic traits.</title>
        <authorList>
            <person name="Miyauchi S."/>
            <person name="Kiss E."/>
            <person name="Kuo A."/>
            <person name="Drula E."/>
            <person name="Kohler A."/>
            <person name="Sanchez-Garcia M."/>
            <person name="Morin E."/>
            <person name="Andreopoulos B."/>
            <person name="Barry K.W."/>
            <person name="Bonito G."/>
            <person name="Buee M."/>
            <person name="Carver A."/>
            <person name="Chen C."/>
            <person name="Cichocki N."/>
            <person name="Clum A."/>
            <person name="Culley D."/>
            <person name="Crous P.W."/>
            <person name="Fauchery L."/>
            <person name="Girlanda M."/>
            <person name="Hayes R.D."/>
            <person name="Keri Z."/>
            <person name="LaButti K."/>
            <person name="Lipzen A."/>
            <person name="Lombard V."/>
            <person name="Magnuson J."/>
            <person name="Maillard F."/>
            <person name="Murat C."/>
            <person name="Nolan M."/>
            <person name="Ohm R.A."/>
            <person name="Pangilinan J."/>
            <person name="Pereira M.F."/>
            <person name="Perotto S."/>
            <person name="Peter M."/>
            <person name="Pfister S."/>
            <person name="Riley R."/>
            <person name="Sitrit Y."/>
            <person name="Stielow J.B."/>
            <person name="Szollosi G."/>
            <person name="Zifcakova L."/>
            <person name="Stursova M."/>
            <person name="Spatafora J.W."/>
            <person name="Tedersoo L."/>
            <person name="Vaario L.M."/>
            <person name="Yamada A."/>
            <person name="Yan M."/>
            <person name="Wang P."/>
            <person name="Xu J."/>
            <person name="Bruns T."/>
            <person name="Baldrian P."/>
            <person name="Vilgalys R."/>
            <person name="Dunand C."/>
            <person name="Henrissat B."/>
            <person name="Grigoriev I.V."/>
            <person name="Hibbett D."/>
            <person name="Nagy L.G."/>
            <person name="Martin F.M."/>
        </authorList>
    </citation>
    <scope>NUCLEOTIDE SEQUENCE</scope>
    <source>
        <strain evidence="1">P2</strain>
    </source>
</reference>
<organism evidence="1 2">
    <name type="scientific">Thelephora ganbajun</name>
    <name type="common">Ganba fungus</name>
    <dbReference type="NCBI Taxonomy" id="370292"/>
    <lineage>
        <taxon>Eukaryota</taxon>
        <taxon>Fungi</taxon>
        <taxon>Dikarya</taxon>
        <taxon>Basidiomycota</taxon>
        <taxon>Agaricomycotina</taxon>
        <taxon>Agaricomycetes</taxon>
        <taxon>Thelephorales</taxon>
        <taxon>Thelephoraceae</taxon>
        <taxon>Thelephora</taxon>
    </lineage>
</organism>
<gene>
    <name evidence="1" type="ORF">BDM02DRAFT_1379420</name>
</gene>
<evidence type="ECO:0000313" key="2">
    <source>
        <dbReference type="Proteomes" id="UP000886501"/>
    </source>
</evidence>
<name>A0ACB6ZM47_THEGA</name>
<protein>
    <submittedName>
        <fullName evidence="1">Uncharacterized protein</fullName>
    </submittedName>
</protein>
<keyword evidence="2" id="KW-1185">Reference proteome</keyword>
<reference evidence="1" key="1">
    <citation type="submission" date="2019-10" db="EMBL/GenBank/DDBJ databases">
        <authorList>
            <consortium name="DOE Joint Genome Institute"/>
            <person name="Kuo A."/>
            <person name="Miyauchi S."/>
            <person name="Kiss E."/>
            <person name="Drula E."/>
            <person name="Kohler A."/>
            <person name="Sanchez-Garcia M."/>
            <person name="Andreopoulos B."/>
            <person name="Barry K.W."/>
            <person name="Bonito G."/>
            <person name="Buee M."/>
            <person name="Carver A."/>
            <person name="Chen C."/>
            <person name="Cichocki N."/>
            <person name="Clum A."/>
            <person name="Culley D."/>
            <person name="Crous P.W."/>
            <person name="Fauchery L."/>
            <person name="Girlanda M."/>
            <person name="Hayes R."/>
            <person name="Keri Z."/>
            <person name="Labutti K."/>
            <person name="Lipzen A."/>
            <person name="Lombard V."/>
            <person name="Magnuson J."/>
            <person name="Maillard F."/>
            <person name="Morin E."/>
            <person name="Murat C."/>
            <person name="Nolan M."/>
            <person name="Ohm R."/>
            <person name="Pangilinan J."/>
            <person name="Pereira M."/>
            <person name="Perotto S."/>
            <person name="Peter M."/>
            <person name="Riley R."/>
            <person name="Sitrit Y."/>
            <person name="Stielow B."/>
            <person name="Szollosi G."/>
            <person name="Zifcakova L."/>
            <person name="Stursova M."/>
            <person name="Spatafora J.W."/>
            <person name="Tedersoo L."/>
            <person name="Vaario L.-M."/>
            <person name="Yamada A."/>
            <person name="Yan M."/>
            <person name="Wang P."/>
            <person name="Xu J."/>
            <person name="Bruns T."/>
            <person name="Baldrian P."/>
            <person name="Vilgalys R."/>
            <person name="Henrissat B."/>
            <person name="Grigoriev I.V."/>
            <person name="Hibbett D."/>
            <person name="Nagy L.G."/>
            <person name="Martin F.M."/>
        </authorList>
    </citation>
    <scope>NUCLEOTIDE SEQUENCE</scope>
    <source>
        <strain evidence="1">P2</strain>
    </source>
</reference>
<dbReference type="Proteomes" id="UP000886501">
    <property type="component" value="Unassembled WGS sequence"/>
</dbReference>
<comment type="caution">
    <text evidence="1">The sequence shown here is derived from an EMBL/GenBank/DDBJ whole genome shotgun (WGS) entry which is preliminary data.</text>
</comment>
<evidence type="ECO:0000313" key="1">
    <source>
        <dbReference type="EMBL" id="KAF9650475.1"/>
    </source>
</evidence>
<accession>A0ACB6ZM47</accession>